<sequence length="64" mass="7251">MNNSQKKFDSHVDIRTDSKIKTEELGVPNQEVLSSFFEVIHDASGNLKLEGATNHSELNKMLYD</sequence>
<accession>A0A5P1WYT2</accession>
<dbReference type="KEGG" id="lnn:F0161_02280"/>
<proteinExistence type="predicted"/>
<dbReference type="AlphaFoldDB" id="A0A5P1WYT2"/>
<keyword evidence="2" id="KW-1185">Reference proteome</keyword>
<protein>
    <submittedName>
        <fullName evidence="1">Uncharacterized protein</fullName>
    </submittedName>
</protein>
<evidence type="ECO:0000313" key="2">
    <source>
        <dbReference type="Proteomes" id="UP000325295"/>
    </source>
</evidence>
<dbReference type="EMBL" id="CP043939">
    <property type="protein sequence ID" value="QER66812.1"/>
    <property type="molecule type" value="Genomic_DNA"/>
</dbReference>
<gene>
    <name evidence="1" type="ORF">F0161_02280</name>
</gene>
<reference evidence="1 2" key="1">
    <citation type="submission" date="2019-09" db="EMBL/GenBank/DDBJ databases">
        <title>Complete Genome Sequence of Lactobacillus nenjiangensis SH-Y15, isolated from sauerkraut.</title>
        <authorList>
            <person name="Yang H."/>
        </authorList>
    </citation>
    <scope>NUCLEOTIDE SEQUENCE [LARGE SCALE GENOMIC DNA]</scope>
    <source>
        <strain evidence="1 2">SH-Y15</strain>
    </source>
</reference>
<organism evidence="1 2">
    <name type="scientific">Paucilactobacillus nenjiangensis</name>
    <dbReference type="NCBI Taxonomy" id="1296540"/>
    <lineage>
        <taxon>Bacteria</taxon>
        <taxon>Bacillati</taxon>
        <taxon>Bacillota</taxon>
        <taxon>Bacilli</taxon>
        <taxon>Lactobacillales</taxon>
        <taxon>Lactobacillaceae</taxon>
        <taxon>Paucilactobacillus</taxon>
    </lineage>
</organism>
<evidence type="ECO:0000313" key="1">
    <source>
        <dbReference type="EMBL" id="QER66812.1"/>
    </source>
</evidence>
<dbReference type="Proteomes" id="UP000325295">
    <property type="component" value="Chromosome"/>
</dbReference>
<name>A0A5P1WYT2_9LACO</name>
<dbReference type="RefSeq" id="WP_150203545.1">
    <property type="nucleotide sequence ID" value="NZ_CAUQTN010000002.1"/>
</dbReference>